<gene>
    <name evidence="2" type="ORF">METZ01_LOCUS286194</name>
</gene>
<reference evidence="2" key="1">
    <citation type="submission" date="2018-05" db="EMBL/GenBank/DDBJ databases">
        <authorList>
            <person name="Lanie J.A."/>
            <person name="Ng W.-L."/>
            <person name="Kazmierczak K.M."/>
            <person name="Andrzejewski T.M."/>
            <person name="Davidsen T.M."/>
            <person name="Wayne K.J."/>
            <person name="Tettelin H."/>
            <person name="Glass J.I."/>
            <person name="Rusch D."/>
            <person name="Podicherti R."/>
            <person name="Tsui H.-C.T."/>
            <person name="Winkler M.E."/>
        </authorList>
    </citation>
    <scope>NUCLEOTIDE SEQUENCE</scope>
</reference>
<protein>
    <submittedName>
        <fullName evidence="2">Uncharacterized protein</fullName>
    </submittedName>
</protein>
<keyword evidence="1" id="KW-1133">Transmembrane helix</keyword>
<organism evidence="2">
    <name type="scientific">marine metagenome</name>
    <dbReference type="NCBI Taxonomy" id="408172"/>
    <lineage>
        <taxon>unclassified sequences</taxon>
        <taxon>metagenomes</taxon>
        <taxon>ecological metagenomes</taxon>
    </lineage>
</organism>
<dbReference type="EMBL" id="UINC01085616">
    <property type="protein sequence ID" value="SVC33340.1"/>
    <property type="molecule type" value="Genomic_DNA"/>
</dbReference>
<feature type="non-terminal residue" evidence="2">
    <location>
        <position position="1"/>
    </location>
</feature>
<feature type="transmembrane region" description="Helical" evidence="1">
    <location>
        <begin position="41"/>
        <end position="64"/>
    </location>
</feature>
<dbReference type="AlphaFoldDB" id="A0A382L9J3"/>
<sequence>SLFVWFAVVYGYYRLRDEGAEDGMTIMGEPPEDKDAFMFKMYPMMMAVIAAVILSTHLVSFTGLD</sequence>
<name>A0A382L9J3_9ZZZZ</name>
<accession>A0A382L9J3</accession>
<evidence type="ECO:0000256" key="1">
    <source>
        <dbReference type="SAM" id="Phobius"/>
    </source>
</evidence>
<keyword evidence="1" id="KW-0472">Membrane</keyword>
<proteinExistence type="predicted"/>
<evidence type="ECO:0000313" key="2">
    <source>
        <dbReference type="EMBL" id="SVC33340.1"/>
    </source>
</evidence>
<keyword evidence="1" id="KW-0812">Transmembrane</keyword>